<name>A0A1W0AB69_9STRA</name>
<evidence type="ECO:0000313" key="2">
    <source>
        <dbReference type="EMBL" id="OQS07553.1"/>
    </source>
</evidence>
<feature type="compositionally biased region" description="Acidic residues" evidence="1">
    <location>
        <begin position="668"/>
        <end position="679"/>
    </location>
</feature>
<dbReference type="Proteomes" id="UP000243217">
    <property type="component" value="Unassembled WGS sequence"/>
</dbReference>
<feature type="region of interest" description="Disordered" evidence="1">
    <location>
        <begin position="637"/>
        <end position="679"/>
    </location>
</feature>
<dbReference type="AlphaFoldDB" id="A0A1W0AB69"/>
<keyword evidence="3" id="KW-1185">Reference proteome</keyword>
<dbReference type="EMBL" id="JNBS01000230">
    <property type="protein sequence ID" value="OQS07553.1"/>
    <property type="molecule type" value="Genomic_DNA"/>
</dbReference>
<accession>A0A1W0AB69</accession>
<reference evidence="2 3" key="1">
    <citation type="journal article" date="2014" name="Genome Biol. Evol.">
        <title>The secreted proteins of Achlya hypogyna and Thraustotheca clavata identify the ancestral oomycete secretome and reveal gene acquisitions by horizontal gene transfer.</title>
        <authorList>
            <person name="Misner I."/>
            <person name="Blouin N."/>
            <person name="Leonard G."/>
            <person name="Richards T.A."/>
            <person name="Lane C.E."/>
        </authorList>
    </citation>
    <scope>NUCLEOTIDE SEQUENCE [LARGE SCALE GENOMIC DNA]</scope>
    <source>
        <strain evidence="2 3">ATCC 34112</strain>
    </source>
</reference>
<evidence type="ECO:0000256" key="1">
    <source>
        <dbReference type="SAM" id="MobiDB-lite"/>
    </source>
</evidence>
<protein>
    <submittedName>
        <fullName evidence="2">Uncharacterized protein</fullName>
    </submittedName>
</protein>
<organism evidence="2 3">
    <name type="scientific">Thraustotheca clavata</name>
    <dbReference type="NCBI Taxonomy" id="74557"/>
    <lineage>
        <taxon>Eukaryota</taxon>
        <taxon>Sar</taxon>
        <taxon>Stramenopiles</taxon>
        <taxon>Oomycota</taxon>
        <taxon>Saprolegniomycetes</taxon>
        <taxon>Saprolegniales</taxon>
        <taxon>Achlyaceae</taxon>
        <taxon>Thraustotheca</taxon>
    </lineage>
</organism>
<dbReference type="STRING" id="74557.A0A1W0AB69"/>
<comment type="caution">
    <text evidence="2">The sequence shown here is derived from an EMBL/GenBank/DDBJ whole genome shotgun (WGS) entry which is preliminary data.</text>
</comment>
<sequence>MSNVVVASDGNILSTTYTGCNRFDRLGYDLPTKTCSSGSPIISEITGCVGKLGDMNSGVRARDIVVDLMKLGSLPQSAATTVELEQRAQPKITTELDSHRSTFDSFLISTKEPGALTIDLLAWTVDTKGHWYDLRLDCDASHFDSKIILAFIDPFDGRLHHLIENDNDTRGDGRKDGSIDARDAYLDVYLTLPGNYYILVGTSAMTLDSVVGNTTWSSDINGCGHIKAFQGNYKMTIEYDSTMLSNLELPTASSSNTSCLQPNCPPLSALDDISLQIEAVVAGTLCRASLAMDYIAFEMLSSGRIAIDVVSYQEYENATATKYLDPSRLVAVADNRSLDSIDSRYYRSISTRDPYLEINLPRGNYTLVVGHLRDPTAPLLCGGPHAFGHYHVFFSTSHKGTMGTPQMPVMGAGGSIEQVPGARKLQNFIAMKAFNLRQAEGKTISQQFSEFKFKDDGVDYINFEKLCSYLQLPAARKDAFISIFPVQNNRLRYVDFVQFIDQTKSLTVQCIHRTESPRAPAPPNNEPQPPPSLQLVSLQAPRIEKALNNTPGLWKKREITIQERIVEYTKIDEHGVPQNLIEKEKHQHEIIHMESTTGEFAHREVTYFEQTEELNNEIVHHDTGKEEFVHLKSKDDEISHFESNMPQRPPEACEQPPPSPTIKKEQTVDDEVPNNEVEN</sequence>
<dbReference type="OrthoDB" id="74915at2759"/>
<gene>
    <name evidence="2" type="ORF">THRCLA_00447</name>
</gene>
<evidence type="ECO:0000313" key="3">
    <source>
        <dbReference type="Proteomes" id="UP000243217"/>
    </source>
</evidence>
<proteinExistence type="predicted"/>